<dbReference type="GO" id="GO:0045003">
    <property type="term" value="P:double-strand break repair via synthesis-dependent strand annealing"/>
    <property type="evidence" value="ECO:0007669"/>
    <property type="project" value="TreeGrafter"/>
</dbReference>
<evidence type="ECO:0000256" key="14">
    <source>
        <dbReference type="SAM" id="MobiDB-lite"/>
    </source>
</evidence>
<dbReference type="InterPro" id="IPR027417">
    <property type="entry name" value="P-loop_NTPase"/>
</dbReference>
<dbReference type="PROSITE" id="PS51194">
    <property type="entry name" value="HELICASE_CTER"/>
    <property type="match status" value="1"/>
</dbReference>
<keyword evidence="18" id="KW-1185">Reference proteome</keyword>
<comment type="function">
    <text evidence="1 13">ATP-dependent DNA helicase involved in DNA damage repair by homologous recombination and in genome maintenance. Capable of unwinding D-loops. Plays a role in limiting crossover recombinants during mitotic DNA double-strand break (DSB) repair. Component of a FANCM-MHF complex which promotes gene conversion at blocked replication forks, probably by reversal of the stalled fork.</text>
</comment>
<comment type="catalytic activity">
    <reaction evidence="12 13">
        <text>ATP + H2O = ADP + phosphate + H(+)</text>
        <dbReference type="Rhea" id="RHEA:13065"/>
        <dbReference type="ChEBI" id="CHEBI:15377"/>
        <dbReference type="ChEBI" id="CHEBI:15378"/>
        <dbReference type="ChEBI" id="CHEBI:30616"/>
        <dbReference type="ChEBI" id="CHEBI:43474"/>
        <dbReference type="ChEBI" id="CHEBI:456216"/>
        <dbReference type="EC" id="3.6.4.12"/>
    </reaction>
</comment>
<dbReference type="GeneID" id="19156841"/>
<dbReference type="SMART" id="SM00490">
    <property type="entry name" value="HELICc"/>
    <property type="match status" value="1"/>
</dbReference>
<dbReference type="GO" id="GO:0005524">
    <property type="term" value="F:ATP binding"/>
    <property type="evidence" value="ECO:0007669"/>
    <property type="project" value="UniProtKB-UniRule"/>
</dbReference>
<evidence type="ECO:0000256" key="3">
    <source>
        <dbReference type="ARBA" id="ARBA00009889"/>
    </source>
</evidence>
<organism evidence="17 18">
    <name type="scientific">Capronia coronata CBS 617.96</name>
    <dbReference type="NCBI Taxonomy" id="1182541"/>
    <lineage>
        <taxon>Eukaryota</taxon>
        <taxon>Fungi</taxon>
        <taxon>Dikarya</taxon>
        <taxon>Ascomycota</taxon>
        <taxon>Pezizomycotina</taxon>
        <taxon>Eurotiomycetes</taxon>
        <taxon>Chaetothyriomycetidae</taxon>
        <taxon>Chaetothyriales</taxon>
        <taxon>Herpotrichiellaceae</taxon>
        <taxon>Capronia</taxon>
    </lineage>
</organism>
<dbReference type="GO" id="GO:0009378">
    <property type="term" value="F:four-way junction helicase activity"/>
    <property type="evidence" value="ECO:0007669"/>
    <property type="project" value="TreeGrafter"/>
</dbReference>
<dbReference type="Gene3D" id="3.40.50.300">
    <property type="entry name" value="P-loop containing nucleotide triphosphate hydrolases"/>
    <property type="match status" value="2"/>
</dbReference>
<feature type="compositionally biased region" description="Polar residues" evidence="14">
    <location>
        <begin position="9"/>
        <end position="23"/>
    </location>
</feature>
<keyword evidence="10" id="KW-0234">DNA repair</keyword>
<feature type="region of interest" description="Disordered" evidence="14">
    <location>
        <begin position="946"/>
        <end position="1067"/>
    </location>
</feature>
<evidence type="ECO:0000256" key="5">
    <source>
        <dbReference type="ARBA" id="ARBA00022741"/>
    </source>
</evidence>
<keyword evidence="8" id="KW-0347">Helicase</keyword>
<evidence type="ECO:0000256" key="1">
    <source>
        <dbReference type="ARBA" id="ARBA00003813"/>
    </source>
</evidence>
<feature type="region of interest" description="Disordered" evidence="14">
    <location>
        <begin position="163"/>
        <end position="244"/>
    </location>
</feature>
<evidence type="ECO:0000259" key="16">
    <source>
        <dbReference type="PROSITE" id="PS51194"/>
    </source>
</evidence>
<keyword evidence="7" id="KW-0378">Hydrolase</keyword>
<sequence>MDFIDNEAEGSSSDDVLVPSSQTDDNPRSRKRRRVKDRPHDLSEDEEYDLPSGETAEEINNDEENQQNQKSKYEDRIYVPVCGDRQPDTFVTQLTQQWSSPSRIRGARWMKPRQGFPAPSTTQNPDSCMRTSNQSPVVFPQDDEFGMDDDDDIALLEALEAATNAPEAGQGNAGTREDFQSNGGPPSRSSLQRASSFRQTTLYGIHTSTQQEPRRTQFQRTQTQSRAHNWPLANKDEPPTHHKINRDAMKTWVYPTNLGRIRDYQFNIAHRGLFHNLLVALPTGLGKTFIAATIMLNWYRWTESAQMVFVAPTKPLVSQQIDACFHIAGIPRSQTTMLTGDVPPAIRAEEWQEKRVFFMTPQTLINDLKNGMCDPKKIVLIVVDEAHKATGNYAYVEVVKFLRRFNPSFRVLALTATPGATVEAVQKVVDGLGIARVEIRTEDSLDIREFVHSRETEIELFENSDEMSMALELFSAAVQPLVNIVASQNAYWGKDPQRITLYGLKMAMDKWRVSEPGRRADPKLKGKVQAVFAVLMSLAHNLELLKYHGIAPFYHKMKVFADEASGGGKYAKMVANDENFLKMMNRIRTWINNPEFVGHPKLSYLKTVVLNHFLDAGEGRGNTNQPSSTRIMVFAHYRDSAEEIVRVLNRHGPIIRAHVFVGQSGTKGSEGMDQKTQLDTIKKFKAGTYNTIVATSIGEEGLDIGEVDMIVCYDCSKSPIRMLQRMGRTGRKRAGKITLLLMRGKEEADYHQAKDNYKKMQEKIESGDGFKFHEDESPRIVPKEISPVVDKRVVEIPIENTQDLPLEPNRRRARNLKKPAKKFHMPDGVDTGFSFLGNGKKAREKKKGSKRKTVVEVASLPPLEEVVLTAEEEDQLDQRYVRLAGLQDEFIKYVNFGAFPEQQRRLGKSVAVKHSRATKSLVKAFKAMHEPGKEWERPWEYDEVEDLAGPQSSLEVDGPDNASKKTARTSRPSARGQSSAHKPRGPAYKASTGKRPPAPVRLPTQKSRLAANIRSSSTGGAPLISSQYDGNDSFIDDESDRGPVQDEVTSSEDDISPFLPDPFPVPENRVCLSQQSLDHDGLDFPDLEAILGQPTKPAISKTPNIRVSVAPRGNRARRVLDSDEDDD</sequence>
<feature type="compositionally biased region" description="Polar residues" evidence="14">
    <location>
        <begin position="1013"/>
        <end position="1030"/>
    </location>
</feature>
<feature type="compositionally biased region" description="Basic and acidic residues" evidence="14">
    <location>
        <begin position="234"/>
        <end position="244"/>
    </location>
</feature>
<dbReference type="PROSITE" id="PS51192">
    <property type="entry name" value="HELICASE_ATP_BIND_1"/>
    <property type="match status" value="1"/>
</dbReference>
<evidence type="ECO:0000259" key="15">
    <source>
        <dbReference type="PROSITE" id="PS51192"/>
    </source>
</evidence>
<keyword evidence="6" id="KW-0227">DNA damage</keyword>
<evidence type="ECO:0000256" key="10">
    <source>
        <dbReference type="ARBA" id="ARBA00023204"/>
    </source>
</evidence>
<reference evidence="17 18" key="1">
    <citation type="submission" date="2013-03" db="EMBL/GenBank/DDBJ databases">
        <title>The Genome Sequence of Capronia coronata CBS 617.96.</title>
        <authorList>
            <consortium name="The Broad Institute Genomics Platform"/>
            <person name="Cuomo C."/>
            <person name="de Hoog S."/>
            <person name="Gorbushina A."/>
            <person name="Walker B."/>
            <person name="Young S.K."/>
            <person name="Zeng Q."/>
            <person name="Gargeya S."/>
            <person name="Fitzgerald M."/>
            <person name="Haas B."/>
            <person name="Abouelleil A."/>
            <person name="Allen A.W."/>
            <person name="Alvarado L."/>
            <person name="Arachchi H.M."/>
            <person name="Berlin A.M."/>
            <person name="Chapman S.B."/>
            <person name="Gainer-Dewar J."/>
            <person name="Goldberg J."/>
            <person name="Griggs A."/>
            <person name="Gujja S."/>
            <person name="Hansen M."/>
            <person name="Howarth C."/>
            <person name="Imamovic A."/>
            <person name="Ireland A."/>
            <person name="Larimer J."/>
            <person name="McCowan C."/>
            <person name="Murphy C."/>
            <person name="Pearson M."/>
            <person name="Poon T.W."/>
            <person name="Priest M."/>
            <person name="Roberts A."/>
            <person name="Saif S."/>
            <person name="Shea T."/>
            <person name="Sisk P."/>
            <person name="Sykes S."/>
            <person name="Wortman J."/>
            <person name="Nusbaum C."/>
            <person name="Birren B."/>
        </authorList>
    </citation>
    <scope>NUCLEOTIDE SEQUENCE [LARGE SCALE GENOMIC DNA]</scope>
    <source>
        <strain evidence="17 18">CBS 617.96</strain>
    </source>
</reference>
<evidence type="ECO:0000256" key="13">
    <source>
        <dbReference type="RuleBase" id="RU367027"/>
    </source>
</evidence>
<name>W9YLW3_9EURO</name>
<dbReference type="eggNOG" id="KOG0354">
    <property type="taxonomic scope" value="Eukaryota"/>
</dbReference>
<dbReference type="GO" id="GO:0000400">
    <property type="term" value="F:four-way junction DNA binding"/>
    <property type="evidence" value="ECO:0007669"/>
    <property type="project" value="TreeGrafter"/>
</dbReference>
<comment type="similarity">
    <text evidence="3 13">Belongs to the DEAD box helicase family. DEAH subfamily. FANCM sub-subfamily.</text>
</comment>
<keyword evidence="5" id="KW-0547">Nucleotide-binding</keyword>
<comment type="subunit">
    <text evidence="4 13">Interacts with the MHF histone-fold complex to form the FANCM-MHF complex.</text>
</comment>
<feature type="domain" description="Helicase C-terminal" evidence="16">
    <location>
        <begin position="609"/>
        <end position="778"/>
    </location>
</feature>
<evidence type="ECO:0000256" key="7">
    <source>
        <dbReference type="ARBA" id="ARBA00022801"/>
    </source>
</evidence>
<dbReference type="CDD" id="cd18033">
    <property type="entry name" value="DEXDc_FANCM"/>
    <property type="match status" value="1"/>
</dbReference>
<dbReference type="STRING" id="1182541.W9YLW3"/>
<feature type="region of interest" description="Disordered" evidence="14">
    <location>
        <begin position="1"/>
        <end position="76"/>
    </location>
</feature>
<dbReference type="GO" id="GO:0005634">
    <property type="term" value="C:nucleus"/>
    <property type="evidence" value="ECO:0007669"/>
    <property type="project" value="UniProtKB-SubCell"/>
</dbReference>
<dbReference type="InterPro" id="IPR014001">
    <property type="entry name" value="Helicase_ATP-bd"/>
</dbReference>
<dbReference type="HOGENOM" id="CLU_002513_0_0_1"/>
<evidence type="ECO:0000256" key="4">
    <source>
        <dbReference type="ARBA" id="ARBA00011390"/>
    </source>
</evidence>
<keyword evidence="11" id="KW-0539">Nucleus</keyword>
<dbReference type="GO" id="GO:0016887">
    <property type="term" value="F:ATP hydrolysis activity"/>
    <property type="evidence" value="ECO:0007669"/>
    <property type="project" value="RHEA"/>
</dbReference>
<feature type="compositionally biased region" description="Polar residues" evidence="14">
    <location>
        <begin position="180"/>
        <end position="208"/>
    </location>
</feature>
<dbReference type="OrthoDB" id="164902at2759"/>
<dbReference type="EMBL" id="AMWN01000002">
    <property type="protein sequence ID" value="EXJ93548.1"/>
    <property type="molecule type" value="Genomic_DNA"/>
</dbReference>
<dbReference type="AlphaFoldDB" id="W9YLW3"/>
<evidence type="ECO:0000313" key="17">
    <source>
        <dbReference type="EMBL" id="EXJ93548.1"/>
    </source>
</evidence>
<evidence type="ECO:0000256" key="2">
    <source>
        <dbReference type="ARBA" id="ARBA00004123"/>
    </source>
</evidence>
<dbReference type="SUPFAM" id="SSF52540">
    <property type="entry name" value="P-loop containing nucleoside triphosphate hydrolases"/>
    <property type="match status" value="1"/>
</dbReference>
<evidence type="ECO:0000256" key="8">
    <source>
        <dbReference type="ARBA" id="ARBA00022806"/>
    </source>
</evidence>
<dbReference type="RefSeq" id="XP_007721042.1">
    <property type="nucleotide sequence ID" value="XM_007722852.1"/>
</dbReference>
<dbReference type="InterPro" id="IPR039686">
    <property type="entry name" value="FANCM/Mph1-like_ID"/>
</dbReference>
<dbReference type="InterPro" id="IPR044749">
    <property type="entry name" value="FANCM_DEXDc"/>
</dbReference>
<dbReference type="Pfam" id="PF00271">
    <property type="entry name" value="Helicase_C"/>
    <property type="match status" value="1"/>
</dbReference>
<evidence type="ECO:0000256" key="6">
    <source>
        <dbReference type="ARBA" id="ARBA00022763"/>
    </source>
</evidence>
<dbReference type="GO" id="GO:0036297">
    <property type="term" value="P:interstrand cross-link repair"/>
    <property type="evidence" value="ECO:0007669"/>
    <property type="project" value="TreeGrafter"/>
</dbReference>
<gene>
    <name evidence="17" type="ORF">A1O1_01940</name>
</gene>
<protein>
    <recommendedName>
        <fullName evidence="13">ATP-dependent DNA helicase</fullName>
        <ecNumber evidence="13">3.6.4.12</ecNumber>
    </recommendedName>
</protein>
<dbReference type="InterPro" id="IPR001650">
    <property type="entry name" value="Helicase_C-like"/>
</dbReference>
<dbReference type="Proteomes" id="UP000019484">
    <property type="component" value="Unassembled WGS sequence"/>
</dbReference>
<proteinExistence type="inferred from homology"/>
<comment type="subcellular location">
    <subcellularLocation>
        <location evidence="2 13">Nucleus</location>
    </subcellularLocation>
</comment>
<feature type="compositionally biased region" description="Acidic residues" evidence="14">
    <location>
        <begin position="43"/>
        <end position="65"/>
    </location>
</feature>
<dbReference type="PANTHER" id="PTHR14025:SF20">
    <property type="entry name" value="FANCONI ANEMIA GROUP M PROTEIN"/>
    <property type="match status" value="1"/>
</dbReference>
<dbReference type="CDD" id="cd18801">
    <property type="entry name" value="SF2_C_FANCM_Hef"/>
    <property type="match status" value="1"/>
</dbReference>
<feature type="compositionally biased region" description="Low complexity" evidence="14">
    <location>
        <begin position="216"/>
        <end position="226"/>
    </location>
</feature>
<dbReference type="SMART" id="SM00487">
    <property type="entry name" value="DEXDc"/>
    <property type="match status" value="1"/>
</dbReference>
<dbReference type="EC" id="3.6.4.12" evidence="13"/>
<feature type="domain" description="Helicase ATP-binding" evidence="15">
    <location>
        <begin position="268"/>
        <end position="436"/>
    </location>
</feature>
<dbReference type="FunFam" id="3.40.50.300:FF:000861">
    <property type="entry name" value="Fanconi anemia, complementation group M"/>
    <property type="match status" value="1"/>
</dbReference>
<evidence type="ECO:0000256" key="9">
    <source>
        <dbReference type="ARBA" id="ARBA00022840"/>
    </source>
</evidence>
<evidence type="ECO:0000313" key="18">
    <source>
        <dbReference type="Proteomes" id="UP000019484"/>
    </source>
</evidence>
<keyword evidence="9" id="KW-0067">ATP-binding</keyword>
<dbReference type="PANTHER" id="PTHR14025">
    <property type="entry name" value="FANCONI ANEMIA GROUP M FANCM FAMILY MEMBER"/>
    <property type="match status" value="1"/>
</dbReference>
<dbReference type="GO" id="GO:0043138">
    <property type="term" value="F:3'-5' DNA helicase activity"/>
    <property type="evidence" value="ECO:0007669"/>
    <property type="project" value="InterPro"/>
</dbReference>
<dbReference type="Pfam" id="PF04851">
    <property type="entry name" value="ResIII"/>
    <property type="match status" value="1"/>
</dbReference>
<accession>W9YLW3</accession>
<evidence type="ECO:0000256" key="12">
    <source>
        <dbReference type="ARBA" id="ARBA00047995"/>
    </source>
</evidence>
<feature type="compositionally biased region" description="Polar residues" evidence="14">
    <location>
        <begin position="969"/>
        <end position="980"/>
    </location>
</feature>
<dbReference type="Gene3D" id="1.20.1320.20">
    <property type="entry name" value="hef helicase domain"/>
    <property type="match status" value="1"/>
</dbReference>
<dbReference type="InterPro" id="IPR006935">
    <property type="entry name" value="Helicase/UvrB_N"/>
</dbReference>
<comment type="caution">
    <text evidence="17">The sequence shown here is derived from an EMBL/GenBank/DDBJ whole genome shotgun (WGS) entry which is preliminary data.</text>
</comment>
<dbReference type="CDD" id="cd12091">
    <property type="entry name" value="FANCM_ID"/>
    <property type="match status" value="1"/>
</dbReference>
<evidence type="ECO:0000256" key="11">
    <source>
        <dbReference type="ARBA" id="ARBA00023242"/>
    </source>
</evidence>